<name>A0A1I3CXJ1_9FIRM</name>
<dbReference type="InterPro" id="IPR050277">
    <property type="entry name" value="Sodium:Solute_Symporter"/>
</dbReference>
<feature type="transmembrane region" description="Helical" evidence="14">
    <location>
        <begin position="76"/>
        <end position="95"/>
    </location>
</feature>
<feature type="transmembrane region" description="Helical" evidence="14">
    <location>
        <begin position="164"/>
        <end position="186"/>
    </location>
</feature>
<feature type="transmembrane region" description="Helical" evidence="14">
    <location>
        <begin position="46"/>
        <end position="70"/>
    </location>
</feature>
<keyword evidence="10 14" id="KW-0472">Membrane</keyword>
<keyword evidence="16" id="KW-1185">Reference proteome</keyword>
<evidence type="ECO:0000256" key="9">
    <source>
        <dbReference type="ARBA" id="ARBA00023065"/>
    </source>
</evidence>
<evidence type="ECO:0000256" key="13">
    <source>
        <dbReference type="RuleBase" id="RU362091"/>
    </source>
</evidence>
<keyword evidence="4 14" id="KW-1003">Cell membrane</keyword>
<dbReference type="GO" id="GO:0031402">
    <property type="term" value="F:sodium ion binding"/>
    <property type="evidence" value="ECO:0007669"/>
    <property type="project" value="UniProtKB-UniRule"/>
</dbReference>
<feature type="transmembrane region" description="Helical" evidence="14">
    <location>
        <begin position="275"/>
        <end position="299"/>
    </location>
</feature>
<feature type="transmembrane region" description="Helical" evidence="14">
    <location>
        <begin position="377"/>
        <end position="397"/>
    </location>
</feature>
<dbReference type="NCBIfam" id="TIGR00813">
    <property type="entry name" value="sss"/>
    <property type="match status" value="1"/>
</dbReference>
<dbReference type="InterPro" id="IPR011851">
    <property type="entry name" value="Na/Pro_symporter"/>
</dbReference>
<keyword evidence="9 14" id="KW-0406">Ion transport</keyword>
<evidence type="ECO:0000313" key="16">
    <source>
        <dbReference type="Proteomes" id="UP000199287"/>
    </source>
</evidence>
<gene>
    <name evidence="15" type="ORF">SAMN05192551_10359</name>
</gene>
<dbReference type="Proteomes" id="UP000199287">
    <property type="component" value="Unassembled WGS sequence"/>
</dbReference>
<dbReference type="GO" id="GO:0005298">
    <property type="term" value="F:proline:sodium symporter activity"/>
    <property type="evidence" value="ECO:0007669"/>
    <property type="project" value="UniProtKB-UniRule"/>
</dbReference>
<evidence type="ECO:0000256" key="2">
    <source>
        <dbReference type="ARBA" id="ARBA00006434"/>
    </source>
</evidence>
<feature type="transmembrane region" description="Helical" evidence="14">
    <location>
        <begin position="319"/>
        <end position="344"/>
    </location>
</feature>
<protein>
    <recommendedName>
        <fullName evidence="14">Sodium/proline symporter</fullName>
    </recommendedName>
    <alternativeName>
        <fullName evidence="14">Proline permease</fullName>
    </alternativeName>
</protein>
<evidence type="ECO:0000313" key="15">
    <source>
        <dbReference type="EMBL" id="SFH79086.1"/>
    </source>
</evidence>
<organism evidence="15 16">
    <name type="scientific">Tindallia magadiensis</name>
    <dbReference type="NCBI Taxonomy" id="69895"/>
    <lineage>
        <taxon>Bacteria</taxon>
        <taxon>Bacillati</taxon>
        <taxon>Bacillota</taxon>
        <taxon>Clostridia</taxon>
        <taxon>Peptostreptococcales</taxon>
        <taxon>Tindalliaceae</taxon>
        <taxon>Tindallia</taxon>
    </lineage>
</organism>
<feature type="transmembrane region" description="Helical" evidence="14">
    <location>
        <begin position="459"/>
        <end position="479"/>
    </location>
</feature>
<dbReference type="GO" id="GO:0005886">
    <property type="term" value="C:plasma membrane"/>
    <property type="evidence" value="ECO:0007669"/>
    <property type="project" value="UniProtKB-SubCell"/>
</dbReference>
<dbReference type="Pfam" id="PF00474">
    <property type="entry name" value="SSF"/>
    <property type="match status" value="1"/>
</dbReference>
<dbReference type="InterPro" id="IPR001734">
    <property type="entry name" value="Na/solute_symporter"/>
</dbReference>
<sequence length="499" mass="53788">MEQALPMIQFFLILYLLMLVGIGYVASKRMKGLEDYVLAGRGIGSYVMAFTFSATGMSGWLGLGLAGYVYRSGFEGVWTMVPSATVGIFLSFALVSKMVRKYSENVGAITIPDVLEARYYDKSRILRIISALIILAAAIAYVNGQLVAFGVTFEAVLGWNYSTTIVLAAIMFVAWTMLGGLLAICWTDFIQGILMVLGTAMAGAFAIALSGGIGELSMGAAEIAKTDPDFIISPFATMPAIIYGISLFMGDGIFSWIGQPTLMVRYMAAKDAKTLNLSGLMAVFIQSILFGGTFLAALYMRTQFPEASGLPMAGNTETVLIQFFTTMTHPIFAGIFIGSILAAIMSTADSMLIMGSSTLVNDFYIKIFKPDLDKRKALYYGRLATLVLGVLGVLLSLRGGSVLIISWFGWNTLGLFGGPVLLGLYWPRATREGAIAGLSTGFILLVLWSFLGLEGATNIFQAFPAALATYVVTYIVSLMTPAPPEEIQEGVRALRRKKT</sequence>
<dbReference type="PANTHER" id="PTHR48086">
    <property type="entry name" value="SODIUM/PROLINE SYMPORTER-RELATED"/>
    <property type="match status" value="1"/>
</dbReference>
<dbReference type="RefSeq" id="WP_177208814.1">
    <property type="nucleotide sequence ID" value="NZ_FOQA01000003.1"/>
</dbReference>
<feature type="transmembrane region" description="Helical" evidence="14">
    <location>
        <begin position="231"/>
        <end position="254"/>
    </location>
</feature>
<dbReference type="AlphaFoldDB" id="A0A1I3CXJ1"/>
<evidence type="ECO:0000256" key="12">
    <source>
        <dbReference type="ARBA" id="ARBA00033708"/>
    </source>
</evidence>
<keyword evidence="6 14" id="KW-0769">Symport</keyword>
<keyword evidence="11 14" id="KW-0739">Sodium transport</keyword>
<dbReference type="PROSITE" id="PS50283">
    <property type="entry name" value="NA_SOLUT_SYMP_3"/>
    <property type="match status" value="1"/>
</dbReference>
<keyword evidence="7 14" id="KW-1133">Transmembrane helix</keyword>
<feature type="transmembrane region" description="Helical" evidence="14">
    <location>
        <begin position="125"/>
        <end position="144"/>
    </location>
</feature>
<dbReference type="STRING" id="69895.SAMN05192551_10359"/>
<dbReference type="Gene3D" id="1.20.1730.10">
    <property type="entry name" value="Sodium/glucose cotransporter"/>
    <property type="match status" value="1"/>
</dbReference>
<evidence type="ECO:0000256" key="4">
    <source>
        <dbReference type="ARBA" id="ARBA00022475"/>
    </source>
</evidence>
<feature type="transmembrane region" description="Helical" evidence="14">
    <location>
        <begin position="193"/>
        <end position="211"/>
    </location>
</feature>
<keyword evidence="3 14" id="KW-0813">Transport</keyword>
<dbReference type="PANTHER" id="PTHR48086:SF3">
    <property type="entry name" value="SODIUM_PROLINE SYMPORTER"/>
    <property type="match status" value="1"/>
</dbReference>
<comment type="function">
    <text evidence="14">Catalyzes the sodium-dependent uptake of extracellular L-proline.</text>
</comment>
<keyword evidence="5 14" id="KW-0812">Transmembrane</keyword>
<dbReference type="EMBL" id="FOQA01000003">
    <property type="protein sequence ID" value="SFH79086.1"/>
    <property type="molecule type" value="Genomic_DNA"/>
</dbReference>
<evidence type="ECO:0000256" key="1">
    <source>
        <dbReference type="ARBA" id="ARBA00004651"/>
    </source>
</evidence>
<dbReference type="GO" id="GO:0015824">
    <property type="term" value="P:proline transport"/>
    <property type="evidence" value="ECO:0007669"/>
    <property type="project" value="UniProtKB-UniRule"/>
</dbReference>
<feature type="transmembrane region" description="Helical" evidence="14">
    <location>
        <begin position="433"/>
        <end position="453"/>
    </location>
</feature>
<comment type="similarity">
    <text evidence="2 13">Belongs to the sodium:solute symporter (SSF) (TC 2.A.21) family.</text>
</comment>
<feature type="transmembrane region" description="Helical" evidence="14">
    <location>
        <begin position="403"/>
        <end position="426"/>
    </location>
</feature>
<keyword evidence="8 14" id="KW-0915">Sodium</keyword>
<evidence type="ECO:0000256" key="14">
    <source>
        <dbReference type="RuleBase" id="RU366012"/>
    </source>
</evidence>
<comment type="catalytic activity">
    <reaction evidence="12">
        <text>L-proline(in) + Na(+)(in) = L-proline(out) + Na(+)(out)</text>
        <dbReference type="Rhea" id="RHEA:28967"/>
        <dbReference type="ChEBI" id="CHEBI:29101"/>
        <dbReference type="ChEBI" id="CHEBI:60039"/>
    </reaction>
</comment>
<evidence type="ECO:0000256" key="6">
    <source>
        <dbReference type="ARBA" id="ARBA00022847"/>
    </source>
</evidence>
<evidence type="ECO:0000256" key="8">
    <source>
        <dbReference type="ARBA" id="ARBA00023053"/>
    </source>
</evidence>
<feature type="transmembrane region" description="Helical" evidence="14">
    <location>
        <begin position="6"/>
        <end position="26"/>
    </location>
</feature>
<comment type="subcellular location">
    <subcellularLocation>
        <location evidence="1 14">Cell membrane</location>
        <topology evidence="1 14">Multi-pass membrane protein</topology>
    </subcellularLocation>
</comment>
<dbReference type="CDD" id="cd11475">
    <property type="entry name" value="SLC5sbd_PutP"/>
    <property type="match status" value="1"/>
</dbReference>
<accession>A0A1I3CXJ1</accession>
<evidence type="ECO:0000256" key="3">
    <source>
        <dbReference type="ARBA" id="ARBA00022448"/>
    </source>
</evidence>
<evidence type="ECO:0000256" key="5">
    <source>
        <dbReference type="ARBA" id="ARBA00022692"/>
    </source>
</evidence>
<evidence type="ECO:0000256" key="10">
    <source>
        <dbReference type="ARBA" id="ARBA00023136"/>
    </source>
</evidence>
<keyword evidence="14" id="KW-0029">Amino-acid transport</keyword>
<dbReference type="InterPro" id="IPR038377">
    <property type="entry name" value="Na/Glc_symporter_sf"/>
</dbReference>
<evidence type="ECO:0000256" key="7">
    <source>
        <dbReference type="ARBA" id="ARBA00022989"/>
    </source>
</evidence>
<proteinExistence type="inferred from homology"/>
<reference evidence="16" key="1">
    <citation type="submission" date="2016-10" db="EMBL/GenBank/DDBJ databases">
        <authorList>
            <person name="Varghese N."/>
            <person name="Submissions S."/>
        </authorList>
    </citation>
    <scope>NUCLEOTIDE SEQUENCE [LARGE SCALE GENOMIC DNA]</scope>
    <source>
        <strain evidence="16">Z-7934</strain>
    </source>
</reference>
<evidence type="ECO:0000256" key="11">
    <source>
        <dbReference type="ARBA" id="ARBA00023201"/>
    </source>
</evidence>